<evidence type="ECO:0000256" key="1">
    <source>
        <dbReference type="ARBA" id="ARBA00022741"/>
    </source>
</evidence>
<reference evidence="3" key="1">
    <citation type="journal article" date="2014" name="Front. Microbiol.">
        <title>High frequency of phylogenetically diverse reductive dehalogenase-homologous genes in deep subseafloor sedimentary metagenomes.</title>
        <authorList>
            <person name="Kawai M."/>
            <person name="Futagami T."/>
            <person name="Toyoda A."/>
            <person name="Takaki Y."/>
            <person name="Nishi S."/>
            <person name="Hori S."/>
            <person name="Arai W."/>
            <person name="Tsubouchi T."/>
            <person name="Morono Y."/>
            <person name="Uchiyama I."/>
            <person name="Ito T."/>
            <person name="Fujiyama A."/>
            <person name="Inagaki F."/>
            <person name="Takami H."/>
        </authorList>
    </citation>
    <scope>NUCLEOTIDE SEQUENCE</scope>
    <source>
        <strain evidence="3">Expedition CK06-06</strain>
    </source>
</reference>
<dbReference type="GO" id="GO:0051782">
    <property type="term" value="P:negative regulation of cell division"/>
    <property type="evidence" value="ECO:0007669"/>
    <property type="project" value="TreeGrafter"/>
</dbReference>
<dbReference type="GO" id="GO:0005524">
    <property type="term" value="F:ATP binding"/>
    <property type="evidence" value="ECO:0007669"/>
    <property type="project" value="TreeGrafter"/>
</dbReference>
<dbReference type="SUPFAM" id="SSF52540">
    <property type="entry name" value="P-loop containing nucleoside triphosphate hydrolases"/>
    <property type="match status" value="1"/>
</dbReference>
<keyword evidence="2" id="KW-0067">ATP-binding</keyword>
<dbReference type="InterPro" id="IPR033756">
    <property type="entry name" value="YlxH/NBP35"/>
</dbReference>
<gene>
    <name evidence="3" type="ORF">S01H4_12638</name>
</gene>
<keyword evidence="1" id="KW-0547">Nucleotide-binding</keyword>
<organism evidence="3">
    <name type="scientific">marine sediment metagenome</name>
    <dbReference type="NCBI Taxonomy" id="412755"/>
    <lineage>
        <taxon>unclassified sequences</taxon>
        <taxon>metagenomes</taxon>
        <taxon>ecological metagenomes</taxon>
    </lineage>
</organism>
<dbReference type="PANTHER" id="PTHR43384:SF13">
    <property type="entry name" value="SLR0110 PROTEIN"/>
    <property type="match status" value="1"/>
</dbReference>
<feature type="non-terminal residue" evidence="3">
    <location>
        <position position="1"/>
    </location>
</feature>
<proteinExistence type="predicted"/>
<name>X0ZZ23_9ZZZZ</name>
<dbReference type="GO" id="GO:0005829">
    <property type="term" value="C:cytosol"/>
    <property type="evidence" value="ECO:0007669"/>
    <property type="project" value="TreeGrafter"/>
</dbReference>
<evidence type="ECO:0000256" key="2">
    <source>
        <dbReference type="ARBA" id="ARBA00022840"/>
    </source>
</evidence>
<dbReference type="Pfam" id="PF10609">
    <property type="entry name" value="ParA"/>
    <property type="match status" value="1"/>
</dbReference>
<dbReference type="Gene3D" id="3.40.50.300">
    <property type="entry name" value="P-loop containing nucleotide triphosphate hydrolases"/>
    <property type="match status" value="1"/>
</dbReference>
<dbReference type="EMBL" id="BART01005422">
    <property type="protein sequence ID" value="GAG65713.1"/>
    <property type="molecule type" value="Genomic_DNA"/>
</dbReference>
<dbReference type="GO" id="GO:0016887">
    <property type="term" value="F:ATP hydrolysis activity"/>
    <property type="evidence" value="ECO:0007669"/>
    <property type="project" value="TreeGrafter"/>
</dbReference>
<accession>X0ZZ23</accession>
<comment type="caution">
    <text evidence="3">The sequence shown here is derived from an EMBL/GenBank/DDBJ whole genome shotgun (WGS) entry which is preliminary data.</text>
</comment>
<evidence type="ECO:0008006" key="4">
    <source>
        <dbReference type="Google" id="ProtNLM"/>
    </source>
</evidence>
<dbReference type="InterPro" id="IPR027417">
    <property type="entry name" value="P-loop_NTPase"/>
</dbReference>
<dbReference type="GO" id="GO:0009898">
    <property type="term" value="C:cytoplasmic side of plasma membrane"/>
    <property type="evidence" value="ECO:0007669"/>
    <property type="project" value="TreeGrafter"/>
</dbReference>
<sequence length="233" mass="26456">LSVDKISTDILKKAIKLNIHDVIEFPFIYDELRDSIKRTENMFLKSMEKPSIQIKEEEQRKKIHKKIAIFSTKGGSGKSFIAINLAVDLANLDKKRVILFDLDYQFGDVAIMLNLYPKHTTYDIMSVIDQLDSEMLNSFLTTHESGVKVLPAPIDPSQEEVISTAATMKILDIFSDISDYVIIDTPSGFSDNVLLLLEKTDFLCIVASKDVPNIKNLKISLQMLKQLKFPEEK</sequence>
<protein>
    <recommendedName>
        <fullName evidence="4">AAA domain-containing protein</fullName>
    </recommendedName>
</protein>
<feature type="non-terminal residue" evidence="3">
    <location>
        <position position="233"/>
    </location>
</feature>
<dbReference type="PANTHER" id="PTHR43384">
    <property type="entry name" value="SEPTUM SITE-DETERMINING PROTEIN MIND HOMOLOG, CHLOROPLASTIC-RELATED"/>
    <property type="match status" value="1"/>
</dbReference>
<dbReference type="AlphaFoldDB" id="X0ZZ23"/>
<dbReference type="InterPro" id="IPR050625">
    <property type="entry name" value="ParA/MinD_ATPase"/>
</dbReference>
<evidence type="ECO:0000313" key="3">
    <source>
        <dbReference type="EMBL" id="GAG65713.1"/>
    </source>
</evidence>